<dbReference type="EMBL" id="JANPWB010000014">
    <property type="protein sequence ID" value="KAJ1096669.1"/>
    <property type="molecule type" value="Genomic_DNA"/>
</dbReference>
<evidence type="ECO:0000313" key="1">
    <source>
        <dbReference type="EMBL" id="KAJ1096669.1"/>
    </source>
</evidence>
<gene>
    <name evidence="1" type="ORF">NDU88_001804</name>
</gene>
<proteinExistence type="predicted"/>
<organism evidence="1 2">
    <name type="scientific">Pleurodeles waltl</name>
    <name type="common">Iberian ribbed newt</name>
    <dbReference type="NCBI Taxonomy" id="8319"/>
    <lineage>
        <taxon>Eukaryota</taxon>
        <taxon>Metazoa</taxon>
        <taxon>Chordata</taxon>
        <taxon>Craniata</taxon>
        <taxon>Vertebrata</taxon>
        <taxon>Euteleostomi</taxon>
        <taxon>Amphibia</taxon>
        <taxon>Batrachia</taxon>
        <taxon>Caudata</taxon>
        <taxon>Salamandroidea</taxon>
        <taxon>Salamandridae</taxon>
        <taxon>Pleurodelinae</taxon>
        <taxon>Pleurodeles</taxon>
    </lineage>
</organism>
<accession>A0AAV7M0K6</accession>
<sequence length="157" mass="17678">MMTCSYVEGEKTAKTIADLIKQPWVTGDIAAVTNRDGQICHVAEEITQAVAILHTDLHSSRRQASEMQLTEYPTEMTIAWQSDGYREFLEQPITVKEIIESNKELPSGNAPDNDWLSAEFDKAFESLLAPDLLEVFKEVMDRRLLPPAVREVLPSQS</sequence>
<keyword evidence="2" id="KW-1185">Reference proteome</keyword>
<dbReference type="AlphaFoldDB" id="A0AAV7M0K6"/>
<name>A0AAV7M0K6_PLEWA</name>
<protein>
    <submittedName>
        <fullName evidence="1">Uncharacterized protein</fullName>
    </submittedName>
</protein>
<dbReference type="Proteomes" id="UP001066276">
    <property type="component" value="Chromosome 10"/>
</dbReference>
<comment type="caution">
    <text evidence="1">The sequence shown here is derived from an EMBL/GenBank/DDBJ whole genome shotgun (WGS) entry which is preliminary data.</text>
</comment>
<evidence type="ECO:0000313" key="2">
    <source>
        <dbReference type="Proteomes" id="UP001066276"/>
    </source>
</evidence>
<reference evidence="1" key="1">
    <citation type="journal article" date="2022" name="bioRxiv">
        <title>Sequencing and chromosome-scale assembly of the giantPleurodeles waltlgenome.</title>
        <authorList>
            <person name="Brown T."/>
            <person name="Elewa A."/>
            <person name="Iarovenko S."/>
            <person name="Subramanian E."/>
            <person name="Araus A.J."/>
            <person name="Petzold A."/>
            <person name="Susuki M."/>
            <person name="Suzuki K.-i.T."/>
            <person name="Hayashi T."/>
            <person name="Toyoda A."/>
            <person name="Oliveira C."/>
            <person name="Osipova E."/>
            <person name="Leigh N.D."/>
            <person name="Simon A."/>
            <person name="Yun M.H."/>
        </authorList>
    </citation>
    <scope>NUCLEOTIDE SEQUENCE</scope>
    <source>
        <strain evidence="1">20211129_DDA</strain>
        <tissue evidence="1">Liver</tissue>
    </source>
</reference>